<organism evidence="1">
    <name type="scientific">Rhizophora mucronata</name>
    <name type="common">Asiatic mangrove</name>
    <dbReference type="NCBI Taxonomy" id="61149"/>
    <lineage>
        <taxon>Eukaryota</taxon>
        <taxon>Viridiplantae</taxon>
        <taxon>Streptophyta</taxon>
        <taxon>Embryophyta</taxon>
        <taxon>Tracheophyta</taxon>
        <taxon>Spermatophyta</taxon>
        <taxon>Magnoliopsida</taxon>
        <taxon>eudicotyledons</taxon>
        <taxon>Gunneridae</taxon>
        <taxon>Pentapetalae</taxon>
        <taxon>rosids</taxon>
        <taxon>fabids</taxon>
        <taxon>Malpighiales</taxon>
        <taxon>Rhizophoraceae</taxon>
        <taxon>Rhizophora</taxon>
    </lineage>
</organism>
<proteinExistence type="predicted"/>
<sequence>MCREALEDYTPKMKRLRELVSKVMAKSLNQNEYCFSEQFGKQAALQARFNYCSCWH</sequence>
<dbReference type="EMBL" id="GGEC01091942">
    <property type="protein sequence ID" value="MBX72426.1"/>
    <property type="molecule type" value="Transcribed_RNA"/>
</dbReference>
<protein>
    <submittedName>
        <fullName evidence="1">Uncharacterized protein</fullName>
    </submittedName>
</protein>
<evidence type="ECO:0000313" key="1">
    <source>
        <dbReference type="EMBL" id="MBX72426.1"/>
    </source>
</evidence>
<name>A0A2P2QZI5_RHIMU</name>
<accession>A0A2P2QZI5</accession>
<reference evidence="1" key="1">
    <citation type="submission" date="2018-02" db="EMBL/GenBank/DDBJ databases">
        <title>Rhizophora mucronata_Transcriptome.</title>
        <authorList>
            <person name="Meera S.P."/>
            <person name="Sreeshan A."/>
            <person name="Augustine A."/>
        </authorList>
    </citation>
    <scope>NUCLEOTIDE SEQUENCE</scope>
    <source>
        <tissue evidence="1">Leaf</tissue>
    </source>
</reference>
<dbReference type="AlphaFoldDB" id="A0A2P2QZI5"/>